<dbReference type="EMBL" id="CCKQ01013892">
    <property type="protein sequence ID" value="CDW85601.1"/>
    <property type="molecule type" value="Genomic_DNA"/>
</dbReference>
<dbReference type="Proteomes" id="UP000039865">
    <property type="component" value="Unassembled WGS sequence"/>
</dbReference>
<dbReference type="InParanoid" id="A0A078AUC3"/>
<proteinExistence type="predicted"/>
<evidence type="ECO:0000313" key="2">
    <source>
        <dbReference type="Proteomes" id="UP000039865"/>
    </source>
</evidence>
<keyword evidence="2" id="KW-1185">Reference proteome</keyword>
<organism evidence="1 2">
    <name type="scientific">Stylonychia lemnae</name>
    <name type="common">Ciliate</name>
    <dbReference type="NCBI Taxonomy" id="5949"/>
    <lineage>
        <taxon>Eukaryota</taxon>
        <taxon>Sar</taxon>
        <taxon>Alveolata</taxon>
        <taxon>Ciliophora</taxon>
        <taxon>Intramacronucleata</taxon>
        <taxon>Spirotrichea</taxon>
        <taxon>Stichotrichia</taxon>
        <taxon>Sporadotrichida</taxon>
        <taxon>Oxytrichidae</taxon>
        <taxon>Stylonychinae</taxon>
        <taxon>Stylonychia</taxon>
    </lineage>
</organism>
<protein>
    <submittedName>
        <fullName evidence="1">Uncharacterized protein</fullName>
    </submittedName>
</protein>
<evidence type="ECO:0000313" key="1">
    <source>
        <dbReference type="EMBL" id="CDW85601.1"/>
    </source>
</evidence>
<accession>A0A078AUC3</accession>
<gene>
    <name evidence="1" type="primary">Contig11885.g12717</name>
    <name evidence="1" type="ORF">STYLEM_14683</name>
</gene>
<reference evidence="1 2" key="1">
    <citation type="submission" date="2014-06" db="EMBL/GenBank/DDBJ databases">
        <authorList>
            <person name="Swart Estienne"/>
        </authorList>
    </citation>
    <scope>NUCLEOTIDE SEQUENCE [LARGE SCALE GENOMIC DNA]</scope>
    <source>
        <strain evidence="1 2">130c</strain>
    </source>
</reference>
<sequence length="147" mass="17263">MQARYWHIIDQQMLQGSILVRSATSVSRRNIILKTIVLPSIKRTKLRGTFAVNVIKALTANYNQRFMRCSMSRNSDAKYDLFTSQGSYEKLASETLKLQIYCIMRYKEKRACNKHERNHENQNNSIANSTYVNWALEFKKKFDSNNQ</sequence>
<name>A0A078AUC3_STYLE</name>
<dbReference type="AlphaFoldDB" id="A0A078AUC3"/>